<dbReference type="AlphaFoldDB" id="A0A855X2W9"/>
<protein>
    <submittedName>
        <fullName evidence="2">Polyketide cyclase</fullName>
    </submittedName>
</protein>
<dbReference type="Gene3D" id="3.10.450.50">
    <property type="match status" value="1"/>
</dbReference>
<feature type="domain" description="SnoaL-like" evidence="1">
    <location>
        <begin position="24"/>
        <end position="107"/>
    </location>
</feature>
<dbReference type="InterPro" id="IPR037401">
    <property type="entry name" value="SnoaL-like"/>
</dbReference>
<gene>
    <name evidence="2" type="ORF">C3F09_07995</name>
</gene>
<dbReference type="Pfam" id="PF12680">
    <property type="entry name" value="SnoaL_2"/>
    <property type="match status" value="1"/>
</dbReference>
<dbReference type="SUPFAM" id="SSF54427">
    <property type="entry name" value="NTF2-like"/>
    <property type="match status" value="1"/>
</dbReference>
<evidence type="ECO:0000259" key="1">
    <source>
        <dbReference type="Pfam" id="PF12680"/>
    </source>
</evidence>
<dbReference type="EMBL" id="PQAP01000117">
    <property type="protein sequence ID" value="PWB71362.1"/>
    <property type="molecule type" value="Genomic_DNA"/>
</dbReference>
<evidence type="ECO:0000313" key="3">
    <source>
        <dbReference type="Proteomes" id="UP000250918"/>
    </source>
</evidence>
<dbReference type="InterPro" id="IPR032710">
    <property type="entry name" value="NTF2-like_dom_sf"/>
</dbReference>
<comment type="caution">
    <text evidence="2">The sequence shown here is derived from an EMBL/GenBank/DDBJ whole genome shotgun (WGS) entry which is preliminary data.</text>
</comment>
<dbReference type="Proteomes" id="UP000250918">
    <property type="component" value="Unassembled WGS sequence"/>
</dbReference>
<accession>A0A855X2W9</accession>
<name>A0A855X2W9_9BACT</name>
<reference evidence="2 3" key="1">
    <citation type="journal article" date="2018" name="ISME J.">
        <title>A methanotrophic archaeon couples anaerobic oxidation of methane to Fe(III) reduction.</title>
        <authorList>
            <person name="Cai C."/>
            <person name="Leu A.O."/>
            <person name="Xie G.J."/>
            <person name="Guo J."/>
            <person name="Feng Y."/>
            <person name="Zhao J.X."/>
            <person name="Tyson G.W."/>
            <person name="Yuan Z."/>
            <person name="Hu S."/>
        </authorList>
    </citation>
    <scope>NUCLEOTIDE SEQUENCE [LARGE SCALE GENOMIC DNA]</scope>
    <source>
        <strain evidence="2">FeB_12</strain>
    </source>
</reference>
<sequence length="125" mass="14014">MTMSAREDAAISFLKLAAGGRIKEAYDTYVAPGFRHHNPYFKGDAASLRLGMEQSHVEFPNKVLEVKRALEDGNLVAVHCRIQLKPGTCDYAVIHIFLFEGDKIAEMWEAGQQVPENLINEYGVF</sequence>
<organism evidence="2 3">
    <name type="scientific">candidate division GN15 bacterium</name>
    <dbReference type="NCBI Taxonomy" id="2072418"/>
    <lineage>
        <taxon>Bacteria</taxon>
        <taxon>candidate division GN15</taxon>
    </lineage>
</organism>
<evidence type="ECO:0000313" key="2">
    <source>
        <dbReference type="EMBL" id="PWB71362.1"/>
    </source>
</evidence>
<proteinExistence type="predicted"/>